<protein>
    <submittedName>
        <fullName evidence="8">LPXTG-motif protein cell wall anchor domain protein</fullName>
    </submittedName>
</protein>
<evidence type="ECO:0000256" key="5">
    <source>
        <dbReference type="SAM" id="MobiDB-lite"/>
    </source>
</evidence>
<keyword evidence="1" id="KW-0134">Cell wall</keyword>
<dbReference type="PATRIC" id="fig|1393034.3.peg.8"/>
<keyword evidence="4" id="KW-0572">Peptidoglycan-anchor</keyword>
<proteinExistence type="predicted"/>
<evidence type="ECO:0000313" key="8">
    <source>
        <dbReference type="EMBL" id="KXB35606.1"/>
    </source>
</evidence>
<feature type="region of interest" description="Disordered" evidence="5">
    <location>
        <begin position="33"/>
        <end position="63"/>
    </location>
</feature>
<keyword evidence="6" id="KW-1133">Transmembrane helix</keyword>
<dbReference type="PROSITE" id="PS50847">
    <property type="entry name" value="GRAM_POS_ANCHORING"/>
    <property type="match status" value="1"/>
</dbReference>
<dbReference type="AlphaFoldDB" id="A0A133XXC8"/>
<name>A0A133XXC8_9ACTN</name>
<feature type="transmembrane region" description="Helical" evidence="6">
    <location>
        <begin position="95"/>
        <end position="113"/>
    </location>
</feature>
<gene>
    <name evidence="8" type="ORF">HMPREF3192_00010</name>
</gene>
<dbReference type="RefSeq" id="WP_066304278.1">
    <property type="nucleotide sequence ID" value="NZ_KQ959483.1"/>
</dbReference>
<keyword evidence="3" id="KW-0732">Signal</keyword>
<evidence type="ECO:0000256" key="3">
    <source>
        <dbReference type="ARBA" id="ARBA00022729"/>
    </source>
</evidence>
<keyword evidence="9" id="KW-1185">Reference proteome</keyword>
<keyword evidence="6" id="KW-0472">Membrane</keyword>
<evidence type="ECO:0000256" key="6">
    <source>
        <dbReference type="SAM" id="Phobius"/>
    </source>
</evidence>
<dbReference type="InterPro" id="IPR019931">
    <property type="entry name" value="LPXTG_anchor"/>
</dbReference>
<evidence type="ECO:0000259" key="7">
    <source>
        <dbReference type="PROSITE" id="PS50847"/>
    </source>
</evidence>
<feature type="compositionally biased region" description="Low complexity" evidence="5">
    <location>
        <begin position="33"/>
        <end position="55"/>
    </location>
</feature>
<evidence type="ECO:0000313" key="9">
    <source>
        <dbReference type="Proteomes" id="UP000070675"/>
    </source>
</evidence>
<evidence type="ECO:0000256" key="4">
    <source>
        <dbReference type="ARBA" id="ARBA00023088"/>
    </source>
</evidence>
<keyword evidence="6" id="KW-0812">Transmembrane</keyword>
<comment type="caution">
    <text evidence="8">The sequence shown here is derived from an EMBL/GenBank/DDBJ whole genome shotgun (WGS) entry which is preliminary data.</text>
</comment>
<dbReference type="NCBIfam" id="TIGR01167">
    <property type="entry name" value="LPXTG_anchor"/>
    <property type="match status" value="1"/>
</dbReference>
<keyword evidence="2" id="KW-0964">Secreted</keyword>
<organism evidence="8 9">
    <name type="scientific">Atopobium deltae</name>
    <dbReference type="NCBI Taxonomy" id="1393034"/>
    <lineage>
        <taxon>Bacteria</taxon>
        <taxon>Bacillati</taxon>
        <taxon>Actinomycetota</taxon>
        <taxon>Coriobacteriia</taxon>
        <taxon>Coriobacteriales</taxon>
        <taxon>Atopobiaceae</taxon>
        <taxon>Atopobium</taxon>
    </lineage>
</organism>
<feature type="domain" description="Gram-positive cocci surface proteins LPxTG" evidence="7">
    <location>
        <begin position="85"/>
        <end position="118"/>
    </location>
</feature>
<evidence type="ECO:0000256" key="2">
    <source>
        <dbReference type="ARBA" id="ARBA00022525"/>
    </source>
</evidence>
<sequence>MLALDKHAIEIISEDGSAKASFVVNKAVASVVNGNSTNGANATTTGSTTSATTGTLVQTPATGSKASVGTALAPATAVIASTAKLPQTGKASGPAGMPSAFGGSVLVGFGMLLRRKKH</sequence>
<dbReference type="EMBL" id="LSCR01000001">
    <property type="protein sequence ID" value="KXB35606.1"/>
    <property type="molecule type" value="Genomic_DNA"/>
</dbReference>
<accession>A0A133XXC8</accession>
<dbReference type="Proteomes" id="UP000070675">
    <property type="component" value="Unassembled WGS sequence"/>
</dbReference>
<reference evidence="9" key="1">
    <citation type="submission" date="2016-01" db="EMBL/GenBank/DDBJ databases">
        <authorList>
            <person name="Mitreva M."/>
            <person name="Pepin K.H."/>
            <person name="Mihindukulasuriya K.A."/>
            <person name="Fulton R."/>
            <person name="Fronick C."/>
            <person name="O'Laughlin M."/>
            <person name="Miner T."/>
            <person name="Herter B."/>
            <person name="Rosa B.A."/>
            <person name="Cordes M."/>
            <person name="Tomlinson C."/>
            <person name="Wollam A."/>
            <person name="Palsikar V.B."/>
            <person name="Mardis E.R."/>
            <person name="Wilson R.K."/>
        </authorList>
    </citation>
    <scope>NUCLEOTIDE SEQUENCE [LARGE SCALE GENOMIC DNA]</scope>
    <source>
        <strain evidence="9">DNF00019</strain>
    </source>
</reference>
<evidence type="ECO:0000256" key="1">
    <source>
        <dbReference type="ARBA" id="ARBA00022512"/>
    </source>
</evidence>